<accession>H0E1E8</accession>
<dbReference type="GO" id="GO:0005829">
    <property type="term" value="C:cytosol"/>
    <property type="evidence" value="ECO:0007669"/>
    <property type="project" value="TreeGrafter"/>
</dbReference>
<name>H0E1E8_9ACTN</name>
<dbReference type="PROSITE" id="PS50931">
    <property type="entry name" value="HTH_LYSR"/>
    <property type="match status" value="1"/>
</dbReference>
<dbReference type="CDD" id="cd05466">
    <property type="entry name" value="PBP2_LTTR_substrate"/>
    <property type="match status" value="1"/>
</dbReference>
<keyword evidence="4" id="KW-0804">Transcription</keyword>
<keyword evidence="7" id="KW-1185">Reference proteome</keyword>
<sequence length="302" mass="32757">MHGRQLEYLVALDRERHFGRAADACHVTQPTLSAGIRALETSLGVPLVRRGHRFEGLTPEGERVLRWAQRIVADRRNLIADAERMRGDGVGVLRIGAIPTALPVIAHLTSPFLALHPDTRIEVRSLTSREIERGLDTFGLDVGVTYLADERPDGVRTWPLYRERYRLVTAVDGPFAGRDGVRWAELDGVRLCLLTPDMQNRRILDGRFAAAGATPDVALETNSLTALLGHVGHGWSSVVAHPWTGAFGLPEGMCALPLVDPDAAETIGLLAADDDPATPSVATLAELAGTLDLDRALADGRR</sequence>
<dbReference type="FunFam" id="1.10.10.10:FF:000001">
    <property type="entry name" value="LysR family transcriptional regulator"/>
    <property type="match status" value="1"/>
</dbReference>
<dbReference type="Pfam" id="PF03466">
    <property type="entry name" value="LysR_substrate"/>
    <property type="match status" value="1"/>
</dbReference>
<evidence type="ECO:0000256" key="4">
    <source>
        <dbReference type="ARBA" id="ARBA00023163"/>
    </source>
</evidence>
<dbReference type="InterPro" id="IPR036388">
    <property type="entry name" value="WH-like_DNA-bd_sf"/>
</dbReference>
<dbReference type="PANTHER" id="PTHR30419">
    <property type="entry name" value="HTH-TYPE TRANSCRIPTIONAL REGULATOR YBHD"/>
    <property type="match status" value="1"/>
</dbReference>
<evidence type="ECO:0000256" key="1">
    <source>
        <dbReference type="ARBA" id="ARBA00009437"/>
    </source>
</evidence>
<protein>
    <submittedName>
        <fullName evidence="6">Hydrogen peroxide-inducible genes activator</fullName>
    </submittedName>
</protein>
<evidence type="ECO:0000259" key="5">
    <source>
        <dbReference type="PROSITE" id="PS50931"/>
    </source>
</evidence>
<evidence type="ECO:0000256" key="2">
    <source>
        <dbReference type="ARBA" id="ARBA00023015"/>
    </source>
</evidence>
<dbReference type="OrthoDB" id="3181812at2"/>
<dbReference type="Gene3D" id="3.40.190.290">
    <property type="match status" value="1"/>
</dbReference>
<dbReference type="InterPro" id="IPR050950">
    <property type="entry name" value="HTH-type_LysR_regulators"/>
</dbReference>
<dbReference type="PANTHER" id="PTHR30419:SF31">
    <property type="entry name" value="BLR3139 PROTEIN"/>
    <property type="match status" value="1"/>
</dbReference>
<keyword evidence="2" id="KW-0805">Transcription regulation</keyword>
<evidence type="ECO:0000313" key="7">
    <source>
        <dbReference type="Proteomes" id="UP000005143"/>
    </source>
</evidence>
<keyword evidence="3" id="KW-0238">DNA-binding</keyword>
<proteinExistence type="inferred from homology"/>
<dbReference type="InterPro" id="IPR036390">
    <property type="entry name" value="WH_DNA-bd_sf"/>
</dbReference>
<evidence type="ECO:0000256" key="3">
    <source>
        <dbReference type="ARBA" id="ARBA00023125"/>
    </source>
</evidence>
<dbReference type="PRINTS" id="PR00039">
    <property type="entry name" value="HTHLYSR"/>
</dbReference>
<dbReference type="Proteomes" id="UP000005143">
    <property type="component" value="Unassembled WGS sequence"/>
</dbReference>
<dbReference type="GO" id="GO:0003700">
    <property type="term" value="F:DNA-binding transcription factor activity"/>
    <property type="evidence" value="ECO:0007669"/>
    <property type="project" value="InterPro"/>
</dbReference>
<dbReference type="Gene3D" id="1.10.10.10">
    <property type="entry name" value="Winged helix-like DNA-binding domain superfamily/Winged helix DNA-binding domain"/>
    <property type="match status" value="1"/>
</dbReference>
<reference evidence="6 7" key="1">
    <citation type="journal article" date="2013" name="Biodegradation">
        <title>Quantitative proteomic analysis of ibuprofen-degrading Patulibacter sp. strain I11.</title>
        <authorList>
            <person name="Almeida B."/>
            <person name="Kjeldal H."/>
            <person name="Lolas I."/>
            <person name="Knudsen A.D."/>
            <person name="Carvalho G."/>
            <person name="Nielsen K.L."/>
            <person name="Barreto Crespo M.T."/>
            <person name="Stensballe A."/>
            <person name="Nielsen J.L."/>
        </authorList>
    </citation>
    <scope>NUCLEOTIDE SEQUENCE [LARGE SCALE GENOMIC DNA]</scope>
    <source>
        <strain evidence="6 7">I11</strain>
    </source>
</reference>
<dbReference type="PATRIC" id="fig|1097667.3.peg.607"/>
<comment type="similarity">
    <text evidence="1">Belongs to the LysR transcriptional regulatory family.</text>
</comment>
<dbReference type="SUPFAM" id="SSF46785">
    <property type="entry name" value="Winged helix' DNA-binding domain"/>
    <property type="match status" value="1"/>
</dbReference>
<dbReference type="InterPro" id="IPR000847">
    <property type="entry name" value="LysR_HTH_N"/>
</dbReference>
<organism evidence="6 7">
    <name type="scientific">Patulibacter medicamentivorans</name>
    <dbReference type="NCBI Taxonomy" id="1097667"/>
    <lineage>
        <taxon>Bacteria</taxon>
        <taxon>Bacillati</taxon>
        <taxon>Actinomycetota</taxon>
        <taxon>Thermoleophilia</taxon>
        <taxon>Solirubrobacterales</taxon>
        <taxon>Patulibacteraceae</taxon>
        <taxon>Patulibacter</taxon>
    </lineage>
</organism>
<gene>
    <name evidence="6" type="ORF">PAI11_06100</name>
</gene>
<comment type="caution">
    <text evidence="6">The sequence shown here is derived from an EMBL/GenBank/DDBJ whole genome shotgun (WGS) entry which is preliminary data.</text>
</comment>
<dbReference type="RefSeq" id="WP_007570723.1">
    <property type="nucleotide sequence ID" value="NZ_AGUD01000020.1"/>
</dbReference>
<dbReference type="EMBL" id="AGUD01000020">
    <property type="protein sequence ID" value="EHN12502.1"/>
    <property type="molecule type" value="Genomic_DNA"/>
</dbReference>
<dbReference type="GO" id="GO:0003677">
    <property type="term" value="F:DNA binding"/>
    <property type="evidence" value="ECO:0007669"/>
    <property type="project" value="UniProtKB-KW"/>
</dbReference>
<evidence type="ECO:0000313" key="6">
    <source>
        <dbReference type="EMBL" id="EHN12502.1"/>
    </source>
</evidence>
<dbReference type="Pfam" id="PF00126">
    <property type="entry name" value="HTH_1"/>
    <property type="match status" value="1"/>
</dbReference>
<dbReference type="SUPFAM" id="SSF53850">
    <property type="entry name" value="Periplasmic binding protein-like II"/>
    <property type="match status" value="1"/>
</dbReference>
<dbReference type="AlphaFoldDB" id="H0E1E8"/>
<dbReference type="InterPro" id="IPR005119">
    <property type="entry name" value="LysR_subst-bd"/>
</dbReference>
<feature type="domain" description="HTH lysR-type" evidence="5">
    <location>
        <begin position="1"/>
        <end position="58"/>
    </location>
</feature>